<keyword evidence="3 6" id="KW-0540">Nuclease</keyword>
<dbReference type="Pfam" id="PF02609">
    <property type="entry name" value="Exonuc_VII_S"/>
    <property type="match status" value="1"/>
</dbReference>
<keyword evidence="5 6" id="KW-0269">Exonuclease</keyword>
<dbReference type="EC" id="3.1.11.6" evidence="6"/>
<comment type="function">
    <text evidence="6">Bidirectionally degrades single-stranded DNA into large acid-insoluble oligonucleotides, which are then degraded further into small acid-soluble oligonucleotides.</text>
</comment>
<comment type="similarity">
    <text evidence="1 6">Belongs to the XseB family.</text>
</comment>
<evidence type="ECO:0000256" key="2">
    <source>
        <dbReference type="ARBA" id="ARBA00022490"/>
    </source>
</evidence>
<evidence type="ECO:0000256" key="6">
    <source>
        <dbReference type="HAMAP-Rule" id="MF_00337"/>
    </source>
</evidence>
<reference evidence="7 8" key="1">
    <citation type="submission" date="2023-09" db="EMBL/GenBank/DDBJ databases">
        <authorList>
            <person name="Rey-Velasco X."/>
        </authorList>
    </citation>
    <scope>NUCLEOTIDE SEQUENCE [LARGE SCALE GENOMIC DNA]</scope>
    <source>
        <strain evidence="7 8">W431</strain>
    </source>
</reference>
<dbReference type="SUPFAM" id="SSF116842">
    <property type="entry name" value="XseB-like"/>
    <property type="match status" value="1"/>
</dbReference>
<sequence length="82" mass="9386">MARKKIENLSFEDSLNELEDIVQSLEKGELSLEDSMTLFERGLSLSQVSQTKLKEAEQKVQILMDNKGVSKLEDFNYDESSQ</sequence>
<protein>
    <recommendedName>
        <fullName evidence="6">Exodeoxyribonuclease 7 small subunit</fullName>
        <ecNumber evidence="6">3.1.11.6</ecNumber>
    </recommendedName>
    <alternativeName>
        <fullName evidence="6">Exodeoxyribonuclease VII small subunit</fullName>
        <shortName evidence="6">Exonuclease VII small subunit</shortName>
    </alternativeName>
</protein>
<dbReference type="PANTHER" id="PTHR34137:SF1">
    <property type="entry name" value="EXODEOXYRIBONUCLEASE 7 SMALL SUBUNIT"/>
    <property type="match status" value="1"/>
</dbReference>
<dbReference type="NCBIfam" id="NF002140">
    <property type="entry name" value="PRK00977.1-4"/>
    <property type="match status" value="1"/>
</dbReference>
<evidence type="ECO:0000313" key="8">
    <source>
        <dbReference type="Proteomes" id="UP001266357"/>
    </source>
</evidence>
<gene>
    <name evidence="6" type="primary">xseB</name>
    <name evidence="7" type="ORF">RM573_05435</name>
</gene>
<comment type="subcellular location">
    <subcellularLocation>
        <location evidence="6">Cytoplasm</location>
    </subcellularLocation>
</comment>
<proteinExistence type="inferred from homology"/>
<evidence type="ECO:0000256" key="5">
    <source>
        <dbReference type="ARBA" id="ARBA00022839"/>
    </source>
</evidence>
<dbReference type="InterPro" id="IPR037004">
    <property type="entry name" value="Exonuc_VII_ssu_sf"/>
</dbReference>
<dbReference type="HAMAP" id="MF_00337">
    <property type="entry name" value="Exonuc_7_S"/>
    <property type="match status" value="1"/>
</dbReference>
<dbReference type="PANTHER" id="PTHR34137">
    <property type="entry name" value="EXODEOXYRIBONUCLEASE 7 SMALL SUBUNIT"/>
    <property type="match status" value="1"/>
</dbReference>
<comment type="catalytic activity">
    <reaction evidence="6">
        <text>Exonucleolytic cleavage in either 5'- to 3'- or 3'- to 5'-direction to yield nucleoside 5'-phosphates.</text>
        <dbReference type="EC" id="3.1.11.6"/>
    </reaction>
</comment>
<evidence type="ECO:0000256" key="3">
    <source>
        <dbReference type="ARBA" id="ARBA00022722"/>
    </source>
</evidence>
<name>A0ABU2ZZB0_9GAMM</name>
<dbReference type="NCBIfam" id="TIGR01280">
    <property type="entry name" value="xseB"/>
    <property type="match status" value="1"/>
</dbReference>
<dbReference type="Proteomes" id="UP001266357">
    <property type="component" value="Unassembled WGS sequence"/>
</dbReference>
<organism evidence="7 8">
    <name type="scientific">Thalassotalea castellviae</name>
    <dbReference type="NCBI Taxonomy" id="3075612"/>
    <lineage>
        <taxon>Bacteria</taxon>
        <taxon>Pseudomonadati</taxon>
        <taxon>Pseudomonadota</taxon>
        <taxon>Gammaproteobacteria</taxon>
        <taxon>Alteromonadales</taxon>
        <taxon>Colwelliaceae</taxon>
        <taxon>Thalassotalea</taxon>
    </lineage>
</organism>
<dbReference type="InterPro" id="IPR003761">
    <property type="entry name" value="Exonuc_VII_S"/>
</dbReference>
<accession>A0ABU2ZZB0</accession>
<evidence type="ECO:0000313" key="7">
    <source>
        <dbReference type="EMBL" id="MDT0603029.1"/>
    </source>
</evidence>
<keyword evidence="2 6" id="KW-0963">Cytoplasm</keyword>
<dbReference type="RefSeq" id="WP_311578384.1">
    <property type="nucleotide sequence ID" value="NZ_JAVRIF010000002.1"/>
</dbReference>
<keyword evidence="8" id="KW-1185">Reference proteome</keyword>
<comment type="caution">
    <text evidence="7">The sequence shown here is derived from an EMBL/GenBank/DDBJ whole genome shotgun (WGS) entry which is preliminary data.</text>
</comment>
<dbReference type="Gene3D" id="1.10.287.1040">
    <property type="entry name" value="Exonuclease VII, small subunit"/>
    <property type="match status" value="1"/>
</dbReference>
<dbReference type="GO" id="GO:0008855">
    <property type="term" value="F:exodeoxyribonuclease VII activity"/>
    <property type="evidence" value="ECO:0007669"/>
    <property type="project" value="UniProtKB-EC"/>
</dbReference>
<dbReference type="EMBL" id="JAVRIF010000002">
    <property type="protein sequence ID" value="MDT0603029.1"/>
    <property type="molecule type" value="Genomic_DNA"/>
</dbReference>
<keyword evidence="4 6" id="KW-0378">Hydrolase</keyword>
<evidence type="ECO:0000256" key="1">
    <source>
        <dbReference type="ARBA" id="ARBA00009998"/>
    </source>
</evidence>
<comment type="subunit">
    <text evidence="6">Heterooligomer composed of large and small subunits.</text>
</comment>
<evidence type="ECO:0000256" key="4">
    <source>
        <dbReference type="ARBA" id="ARBA00022801"/>
    </source>
</evidence>